<dbReference type="PROSITE" id="PS50850">
    <property type="entry name" value="MFS"/>
    <property type="match status" value="1"/>
</dbReference>
<dbReference type="Gene3D" id="1.20.1250.20">
    <property type="entry name" value="MFS general substrate transporter like domains"/>
    <property type="match status" value="1"/>
</dbReference>
<feature type="transmembrane region" description="Helical" evidence="6">
    <location>
        <begin position="70"/>
        <end position="93"/>
    </location>
</feature>
<accession>A0A6J7A333</accession>
<evidence type="ECO:0000313" key="9">
    <source>
        <dbReference type="EMBL" id="CAB4763838.1"/>
    </source>
</evidence>
<dbReference type="EMBL" id="CAEZYO010000029">
    <property type="protein sequence ID" value="CAB4733228.1"/>
    <property type="molecule type" value="Genomic_DNA"/>
</dbReference>
<name>A0A6J7A333_9ZZZZ</name>
<feature type="transmembrane region" description="Helical" evidence="6">
    <location>
        <begin position="240"/>
        <end position="259"/>
    </location>
</feature>
<dbReference type="PANTHER" id="PTHR43124">
    <property type="entry name" value="PURINE EFFLUX PUMP PBUE"/>
    <property type="match status" value="1"/>
</dbReference>
<feature type="transmembrane region" description="Helical" evidence="6">
    <location>
        <begin position="334"/>
        <end position="355"/>
    </location>
</feature>
<evidence type="ECO:0000256" key="1">
    <source>
        <dbReference type="ARBA" id="ARBA00004651"/>
    </source>
</evidence>
<sequence>MPIALFALALGGFGIGLTEFGTIGLLPQIGSDFNISAATAGYLVSGYALSVALGGVLITIAVTKLERKKVLLCLMSLFIAGNLISGIAATFPIMMVGRVVSALCHGAFFGIGAVVATDLVDITKKARALSIMFTGLTVANVLGVPFGTWIGQQFGWRSTFLAISGIGVAAFTAIVILVPIDKPHDEGTGPRSIRQELRSFKQRQVWYSLFVTIFGFGGMFGGFTYIAYTLTRVTHFADSSIPYILFLFGIGVFIGNNIGGRSADKHLKATISGYLGALFVILIIFAQTATSKPAAVISILIMGVLGFAPVSAVQMRVMRYASNAPTLASGANIASFNIGNTIGASAGGFLIAQNFGYTSPLWSAAALTLIALIIFYIADLDEKRVARRTVNS</sequence>
<dbReference type="EMBL" id="CAFBRY010000028">
    <property type="protein sequence ID" value="CAB5148855.1"/>
    <property type="molecule type" value="Genomic_DNA"/>
</dbReference>
<feature type="transmembrane region" description="Helical" evidence="6">
    <location>
        <begin position="42"/>
        <end position="63"/>
    </location>
</feature>
<evidence type="ECO:0000313" key="12">
    <source>
        <dbReference type="EMBL" id="CAB5148855.1"/>
    </source>
</evidence>
<keyword evidence="4 6" id="KW-1133">Transmembrane helix</keyword>
<evidence type="ECO:0000259" key="7">
    <source>
        <dbReference type="PROSITE" id="PS50850"/>
    </source>
</evidence>
<proteinExistence type="predicted"/>
<dbReference type="GO" id="GO:0022857">
    <property type="term" value="F:transmembrane transporter activity"/>
    <property type="evidence" value="ECO:0007669"/>
    <property type="project" value="InterPro"/>
</dbReference>
<evidence type="ECO:0000256" key="3">
    <source>
        <dbReference type="ARBA" id="ARBA00022692"/>
    </source>
</evidence>
<feature type="transmembrane region" description="Helical" evidence="6">
    <location>
        <begin position="295"/>
        <end position="313"/>
    </location>
</feature>
<feature type="transmembrane region" description="Helical" evidence="6">
    <location>
        <begin position="156"/>
        <end position="178"/>
    </location>
</feature>
<gene>
    <name evidence="8" type="ORF">UFOPK2731_00979</name>
    <name evidence="9" type="ORF">UFOPK2879_00481</name>
    <name evidence="10" type="ORF">UFOPK3161_01004</name>
    <name evidence="11" type="ORF">UFOPK3990_00684</name>
    <name evidence="12" type="ORF">UFOPK4427_00959</name>
</gene>
<dbReference type="InterPro" id="IPR020846">
    <property type="entry name" value="MFS_dom"/>
</dbReference>
<dbReference type="AlphaFoldDB" id="A0A6J7A333"/>
<dbReference type="InterPro" id="IPR011701">
    <property type="entry name" value="MFS"/>
</dbReference>
<evidence type="ECO:0000256" key="4">
    <source>
        <dbReference type="ARBA" id="ARBA00022989"/>
    </source>
</evidence>
<dbReference type="InterPro" id="IPR050189">
    <property type="entry name" value="MFS_Efflux_Transporters"/>
</dbReference>
<dbReference type="EMBL" id="CAFBOQ010000015">
    <property type="protein sequence ID" value="CAB4985334.1"/>
    <property type="molecule type" value="Genomic_DNA"/>
</dbReference>
<feature type="transmembrane region" description="Helical" evidence="6">
    <location>
        <begin position="205"/>
        <end position="228"/>
    </location>
</feature>
<comment type="subcellular location">
    <subcellularLocation>
        <location evidence="1">Cell membrane</location>
        <topology evidence="1">Multi-pass membrane protein</topology>
    </subcellularLocation>
</comment>
<dbReference type="Pfam" id="PF07690">
    <property type="entry name" value="MFS_1"/>
    <property type="match status" value="1"/>
</dbReference>
<feature type="domain" description="Major facilitator superfamily (MFS) profile" evidence="7">
    <location>
        <begin position="4"/>
        <end position="383"/>
    </location>
</feature>
<dbReference type="SUPFAM" id="SSF103473">
    <property type="entry name" value="MFS general substrate transporter"/>
    <property type="match status" value="1"/>
</dbReference>
<dbReference type="GO" id="GO:0005886">
    <property type="term" value="C:plasma membrane"/>
    <property type="evidence" value="ECO:0007669"/>
    <property type="project" value="UniProtKB-SubCell"/>
</dbReference>
<feature type="transmembrane region" description="Helical" evidence="6">
    <location>
        <begin position="271"/>
        <end position="289"/>
    </location>
</feature>
<evidence type="ECO:0000313" key="8">
    <source>
        <dbReference type="EMBL" id="CAB4733228.1"/>
    </source>
</evidence>
<keyword evidence="3 6" id="KW-0812">Transmembrane</keyword>
<evidence type="ECO:0000256" key="5">
    <source>
        <dbReference type="ARBA" id="ARBA00023136"/>
    </source>
</evidence>
<keyword evidence="5 6" id="KW-0472">Membrane</keyword>
<feature type="transmembrane region" description="Helical" evidence="6">
    <location>
        <begin position="128"/>
        <end position="150"/>
    </location>
</feature>
<reference evidence="10" key="1">
    <citation type="submission" date="2020-05" db="EMBL/GenBank/DDBJ databases">
        <authorList>
            <person name="Chiriac C."/>
            <person name="Salcher M."/>
            <person name="Ghai R."/>
            <person name="Kavagutti S V."/>
        </authorList>
    </citation>
    <scope>NUCLEOTIDE SEQUENCE</scope>
</reference>
<dbReference type="PANTHER" id="PTHR43124:SF3">
    <property type="entry name" value="CHLORAMPHENICOL EFFLUX PUMP RV0191"/>
    <property type="match status" value="1"/>
</dbReference>
<evidence type="ECO:0000256" key="6">
    <source>
        <dbReference type="SAM" id="Phobius"/>
    </source>
</evidence>
<protein>
    <submittedName>
        <fullName evidence="10">Unannotated protein</fullName>
    </submittedName>
</protein>
<dbReference type="InterPro" id="IPR036259">
    <property type="entry name" value="MFS_trans_sf"/>
</dbReference>
<evidence type="ECO:0000256" key="2">
    <source>
        <dbReference type="ARBA" id="ARBA00022475"/>
    </source>
</evidence>
<dbReference type="EMBL" id="CAEZZN010000011">
    <property type="protein sequence ID" value="CAB4763838.1"/>
    <property type="molecule type" value="Genomic_DNA"/>
</dbReference>
<evidence type="ECO:0000313" key="10">
    <source>
        <dbReference type="EMBL" id="CAB4827232.1"/>
    </source>
</evidence>
<dbReference type="CDD" id="cd17324">
    <property type="entry name" value="MFS_NepI_like"/>
    <property type="match status" value="1"/>
</dbReference>
<dbReference type="EMBL" id="CAFABC010000029">
    <property type="protein sequence ID" value="CAB4827232.1"/>
    <property type="molecule type" value="Genomic_DNA"/>
</dbReference>
<feature type="transmembrane region" description="Helical" evidence="6">
    <location>
        <begin position="99"/>
        <end position="116"/>
    </location>
</feature>
<evidence type="ECO:0000313" key="11">
    <source>
        <dbReference type="EMBL" id="CAB4985334.1"/>
    </source>
</evidence>
<keyword evidence="2" id="KW-1003">Cell membrane</keyword>
<feature type="transmembrane region" description="Helical" evidence="6">
    <location>
        <begin position="361"/>
        <end position="378"/>
    </location>
</feature>
<organism evidence="10">
    <name type="scientific">freshwater metagenome</name>
    <dbReference type="NCBI Taxonomy" id="449393"/>
    <lineage>
        <taxon>unclassified sequences</taxon>
        <taxon>metagenomes</taxon>
        <taxon>ecological metagenomes</taxon>
    </lineage>
</organism>